<dbReference type="EMBL" id="JALBUU010000125">
    <property type="protein sequence ID" value="MCI0756627.1"/>
    <property type="molecule type" value="Genomic_DNA"/>
</dbReference>
<dbReference type="InterPro" id="IPR009200">
    <property type="entry name" value="DUF1269_membrane"/>
</dbReference>
<reference evidence="1 2" key="1">
    <citation type="submission" date="2022-03" db="EMBL/GenBank/DDBJ databases">
        <title>Complete genome analysis of Roseomonas KG 17.1 : a prolific producer of plant growth promoters.</title>
        <authorList>
            <person name="Saadouli I."/>
            <person name="Najjari A."/>
            <person name="Mosbah A."/>
            <person name="Ouzari H.I."/>
        </authorList>
    </citation>
    <scope>NUCLEOTIDE SEQUENCE [LARGE SCALE GENOMIC DNA]</scope>
    <source>
        <strain evidence="1 2">KG17-1</strain>
    </source>
</reference>
<protein>
    <submittedName>
        <fullName evidence="1">DUF1269 domain-containing protein</fullName>
    </submittedName>
</protein>
<dbReference type="RefSeq" id="WP_120007174.1">
    <property type="nucleotide sequence ID" value="NZ_JALBUU010000125.1"/>
</dbReference>
<gene>
    <name evidence="1" type="ORF">MON41_23610</name>
</gene>
<keyword evidence="2" id="KW-1185">Reference proteome</keyword>
<proteinExistence type="predicted"/>
<accession>A0ABS9WBD9</accession>
<comment type="caution">
    <text evidence="1">The sequence shown here is derived from an EMBL/GenBank/DDBJ whole genome shotgun (WGS) entry which is preliminary data.</text>
</comment>
<name>A0ABS9WBD9_9PROT</name>
<evidence type="ECO:0000313" key="1">
    <source>
        <dbReference type="EMBL" id="MCI0756627.1"/>
    </source>
</evidence>
<organism evidence="1 2">
    <name type="scientific">Teichococcus vastitatis</name>
    <dbReference type="NCBI Taxonomy" id="2307076"/>
    <lineage>
        <taxon>Bacteria</taxon>
        <taxon>Pseudomonadati</taxon>
        <taxon>Pseudomonadota</taxon>
        <taxon>Alphaproteobacteria</taxon>
        <taxon>Acetobacterales</taxon>
        <taxon>Roseomonadaceae</taxon>
        <taxon>Roseomonas</taxon>
    </lineage>
</organism>
<dbReference type="Proteomes" id="UP001201985">
    <property type="component" value="Unassembled WGS sequence"/>
</dbReference>
<sequence>MSELVVVGFDDPGQADQVLAKLGKLRQEYLIDLEDAVIAVRDADGEVRLKQSINLTAAGAASGGLSGALWGSLVGLLFLNPLAGMAIGGAIGAGTGALSGSMVDYGINDDFIRSLADTIPNNSSALFVLIRKVQPEKVLAELAGIQGRVLRTSLSPEQEGRLREALADHQAVAAAPAGPGAGTGTGVVGGLGAMPRPGA</sequence>
<dbReference type="Pfam" id="PF06897">
    <property type="entry name" value="DUF1269"/>
    <property type="match status" value="1"/>
</dbReference>
<evidence type="ECO:0000313" key="2">
    <source>
        <dbReference type="Proteomes" id="UP001201985"/>
    </source>
</evidence>